<dbReference type="RefSeq" id="WP_104506229.1">
    <property type="nucleotide sequence ID" value="NZ_JACIGC010000037.1"/>
</dbReference>
<keyword evidence="2" id="KW-1185">Reference proteome</keyword>
<comment type="caution">
    <text evidence="1">The sequence shown here is derived from an EMBL/GenBank/DDBJ whole genome shotgun (WGS) entry which is preliminary data.</text>
</comment>
<dbReference type="Proteomes" id="UP000239089">
    <property type="component" value="Unassembled WGS sequence"/>
</dbReference>
<evidence type="ECO:0000313" key="2">
    <source>
        <dbReference type="Proteomes" id="UP000239089"/>
    </source>
</evidence>
<dbReference type="EMBL" id="NHSJ01000023">
    <property type="protein sequence ID" value="PPQ33323.1"/>
    <property type="molecule type" value="Genomic_DNA"/>
</dbReference>
<proteinExistence type="predicted"/>
<evidence type="ECO:0008006" key="3">
    <source>
        <dbReference type="Google" id="ProtNLM"/>
    </source>
</evidence>
<evidence type="ECO:0000313" key="1">
    <source>
        <dbReference type="EMBL" id="PPQ33323.1"/>
    </source>
</evidence>
<accession>A0A2S6NFE1</accession>
<protein>
    <recommendedName>
        <fullName evidence="3">Major facilitator superfamily (MFS) profile domain-containing protein</fullName>
    </recommendedName>
</protein>
<organism evidence="1 2">
    <name type="scientific">Rhodoblastus sphagnicola</name>
    <dbReference type="NCBI Taxonomy" id="333368"/>
    <lineage>
        <taxon>Bacteria</taxon>
        <taxon>Pseudomonadati</taxon>
        <taxon>Pseudomonadota</taxon>
        <taxon>Alphaproteobacteria</taxon>
        <taxon>Hyphomicrobiales</taxon>
        <taxon>Rhodoblastaceae</taxon>
        <taxon>Rhodoblastus</taxon>
    </lineage>
</organism>
<sequence>MTPQILVMILVQSVGAGLGGYALFLWFKKARKPTVIGFHVVAGLAGIETLAANIHLSAFAADSPVRALGILALEFFALSVLTGVVAALVGKQRPQLANVLLAIHVGSGVLALFTALSFARAA</sequence>
<reference evidence="1 2" key="1">
    <citation type="journal article" date="2018" name="Arch. Microbiol.">
        <title>New insights into the metabolic potential of the phototrophic purple bacterium Rhodopila globiformis DSM 161(T) from its draft genome sequence and evidence for a vanadium-dependent nitrogenase.</title>
        <authorList>
            <person name="Imhoff J.F."/>
            <person name="Rahn T."/>
            <person name="Kunzel S."/>
            <person name="Neulinger S.C."/>
        </authorList>
    </citation>
    <scope>NUCLEOTIDE SEQUENCE [LARGE SCALE GENOMIC DNA]</scope>
    <source>
        <strain evidence="1 2">DSM 16996</strain>
    </source>
</reference>
<gene>
    <name evidence="1" type="ORF">CCR94_02060</name>
</gene>
<dbReference type="OrthoDB" id="9975942at2"/>
<name>A0A2S6NFE1_9HYPH</name>
<dbReference type="AlphaFoldDB" id="A0A2S6NFE1"/>